<feature type="domain" description="Fe/B12 periplasmic-binding" evidence="6">
    <location>
        <begin position="72"/>
        <end position="274"/>
    </location>
</feature>
<gene>
    <name evidence="7" type="ORF">A3K91_1218</name>
</gene>
<dbReference type="PANTHER" id="PTHR30532:SF1">
    <property type="entry name" value="IRON(3+)-HYDROXAMATE-BINDING PROTEIN FHUD"/>
    <property type="match status" value="1"/>
</dbReference>
<sequence length="337" mass="36904">MFSVLTNVKSSRSIIKPLIIKRLSSAGTKAISLPISIALLLTLAIALTACQQPTMVQKDAQTDKPENVKINIASPDWGNAATLTAMGYPPIATGDVRVWDRWVGTPELPTSTVDVGIRYQPNAELIAQLPVDMVVDNFFYEHARNLYGDVPAEAVMFAAKGKSATWADYAEPTRQLGKLIEEPKLAEDYIAKSQSDISIAGARLQQRYPKVKKFAVVQFSDANNMRMYVANSLFQPALTQMKKELMVLGEGNSWGFVPIRMGDLAQLDEDVCLLIIDPLSPITKAEIKDSLIWQRLGYGNNRCVGELPPVWIYGGMSSLVSLANNLSEVELKGGDAS</sequence>
<dbReference type="PANTHER" id="PTHR30532">
    <property type="entry name" value="IRON III DICITRATE-BINDING PERIPLASMIC PROTEIN"/>
    <property type="match status" value="1"/>
</dbReference>
<keyword evidence="5" id="KW-0732">Signal</keyword>
<evidence type="ECO:0000256" key="4">
    <source>
        <dbReference type="ARBA" id="ARBA00022496"/>
    </source>
</evidence>
<dbReference type="SUPFAM" id="SSF53807">
    <property type="entry name" value="Helical backbone' metal receptor"/>
    <property type="match status" value="1"/>
</dbReference>
<evidence type="ECO:0000259" key="6">
    <source>
        <dbReference type="Pfam" id="PF01497"/>
    </source>
</evidence>
<dbReference type="Proteomes" id="UP000076104">
    <property type="component" value="Chromosome"/>
</dbReference>
<evidence type="ECO:0000313" key="7">
    <source>
        <dbReference type="EMBL" id="AMT96824.1"/>
    </source>
</evidence>
<comment type="subcellular location">
    <subcellularLocation>
        <location evidence="1">Cell envelope</location>
    </subcellularLocation>
</comment>
<organism evidence="7 8">
    <name type="scientific">Psychrobacter alimentarius</name>
    <dbReference type="NCBI Taxonomy" id="261164"/>
    <lineage>
        <taxon>Bacteria</taxon>
        <taxon>Pseudomonadati</taxon>
        <taxon>Pseudomonadota</taxon>
        <taxon>Gammaproteobacteria</taxon>
        <taxon>Moraxellales</taxon>
        <taxon>Moraxellaceae</taxon>
        <taxon>Psychrobacter</taxon>
    </lineage>
</organism>
<keyword evidence="8" id="KW-1185">Reference proteome</keyword>
<evidence type="ECO:0000256" key="2">
    <source>
        <dbReference type="ARBA" id="ARBA00008814"/>
    </source>
</evidence>
<dbReference type="EMBL" id="CP014945">
    <property type="protein sequence ID" value="AMT96824.1"/>
    <property type="molecule type" value="Genomic_DNA"/>
</dbReference>
<name>A0ABN4N3G5_9GAMM</name>
<accession>A0ABN4N3G5</accession>
<evidence type="ECO:0000256" key="1">
    <source>
        <dbReference type="ARBA" id="ARBA00004196"/>
    </source>
</evidence>
<keyword evidence="3" id="KW-0813">Transport</keyword>
<keyword evidence="4" id="KW-0408">Iron</keyword>
<dbReference type="InterPro" id="IPR002491">
    <property type="entry name" value="ABC_transptr_periplasmic_BD"/>
</dbReference>
<comment type="similarity">
    <text evidence="2">Belongs to the bacterial solute-binding protein 8 family.</text>
</comment>
<evidence type="ECO:0000256" key="3">
    <source>
        <dbReference type="ARBA" id="ARBA00022448"/>
    </source>
</evidence>
<dbReference type="PRINTS" id="PR01715">
    <property type="entry name" value="FERRIBNDNGPP"/>
</dbReference>
<protein>
    <submittedName>
        <fullName evidence="7">Periplasmic binding protein</fullName>
    </submittedName>
</protein>
<keyword evidence="4" id="KW-0410">Iron transport</keyword>
<dbReference type="InterPro" id="IPR051313">
    <property type="entry name" value="Bact_iron-sidero_bind"/>
</dbReference>
<dbReference type="RefSeq" id="WP_228139926.1">
    <property type="nucleotide sequence ID" value="NZ_CP014945.1"/>
</dbReference>
<reference evidence="7 8" key="1">
    <citation type="submission" date="2016-03" db="EMBL/GenBank/DDBJ databases">
        <title>Genome sequencing of Psychrobacter alimentarius PAMC 27889.</title>
        <authorList>
            <person name="Lee J."/>
            <person name="Kim O.-S."/>
        </authorList>
    </citation>
    <scope>NUCLEOTIDE SEQUENCE [LARGE SCALE GENOMIC DNA]</scope>
    <source>
        <strain evidence="7 8">PAMC 27889</strain>
    </source>
</reference>
<dbReference type="Pfam" id="PF01497">
    <property type="entry name" value="Peripla_BP_2"/>
    <property type="match status" value="1"/>
</dbReference>
<evidence type="ECO:0000256" key="5">
    <source>
        <dbReference type="ARBA" id="ARBA00022729"/>
    </source>
</evidence>
<dbReference type="Gene3D" id="3.40.50.1980">
    <property type="entry name" value="Nitrogenase molybdenum iron protein domain"/>
    <property type="match status" value="2"/>
</dbReference>
<proteinExistence type="inferred from homology"/>
<dbReference type="GeneID" id="33060524"/>
<keyword evidence="4" id="KW-0406">Ion transport</keyword>
<evidence type="ECO:0000313" key="8">
    <source>
        <dbReference type="Proteomes" id="UP000076104"/>
    </source>
</evidence>